<evidence type="ECO:0000256" key="3">
    <source>
        <dbReference type="ARBA" id="ARBA00022448"/>
    </source>
</evidence>
<comment type="similarity">
    <text evidence="2">Belongs to the binding-protein-dependent transport system permease family. FecCD subfamily.</text>
</comment>
<dbReference type="PANTHER" id="PTHR30472:SF25">
    <property type="entry name" value="ABC TRANSPORTER PERMEASE PROTEIN MJ0876-RELATED"/>
    <property type="match status" value="1"/>
</dbReference>
<dbReference type="SUPFAM" id="SSF81345">
    <property type="entry name" value="ABC transporter involved in vitamin B12 uptake, BtuC"/>
    <property type="match status" value="1"/>
</dbReference>
<dbReference type="GO" id="GO:0005886">
    <property type="term" value="C:plasma membrane"/>
    <property type="evidence" value="ECO:0007669"/>
    <property type="project" value="UniProtKB-SubCell"/>
</dbReference>
<feature type="transmembrane region" description="Helical" evidence="8">
    <location>
        <begin position="71"/>
        <end position="88"/>
    </location>
</feature>
<sequence length="344" mass="36573">MKENGKKGILILAILGCILCIYVCTILGAASVSLDQINRILLHEIFRLPVSMEGISEGSIAIIRDVRLPRVLLGFLTGASLAVCGACYQGIFKNPMADPYILGISSGAALGAAVGIVLHFSGGILGLSGNTFLAFIGALLTVFLVYTISRVGKRVPVASLLLSGIAVNQSLSAFMSLLMLFNQQSMEQIMFWTMGSLNGKGWNQILVILPYVTVGVILLLTSARELDLMLMGEDTAVQLGVNVEFVKKKILVVSSIVTAAVVSATGIIGFVGLLVPHVVRLFTGPKHRVLMPVSLLFGGTFLILCDTFARSIITQEIPVGIVTAACGGPFFLYLLWKSRRGGTA</sequence>
<evidence type="ECO:0000313" key="10">
    <source>
        <dbReference type="Proteomes" id="UP000886817"/>
    </source>
</evidence>
<organism evidence="9 10">
    <name type="scientific">Candidatus Blautia gallistercoris</name>
    <dbReference type="NCBI Taxonomy" id="2838490"/>
    <lineage>
        <taxon>Bacteria</taxon>
        <taxon>Bacillati</taxon>
        <taxon>Bacillota</taxon>
        <taxon>Clostridia</taxon>
        <taxon>Lachnospirales</taxon>
        <taxon>Lachnospiraceae</taxon>
        <taxon>Blautia</taxon>
    </lineage>
</organism>
<keyword evidence="3" id="KW-0813">Transport</keyword>
<evidence type="ECO:0000256" key="7">
    <source>
        <dbReference type="ARBA" id="ARBA00023136"/>
    </source>
</evidence>
<evidence type="ECO:0000313" key="9">
    <source>
        <dbReference type="EMBL" id="HIX58986.1"/>
    </source>
</evidence>
<evidence type="ECO:0000256" key="2">
    <source>
        <dbReference type="ARBA" id="ARBA00007935"/>
    </source>
</evidence>
<dbReference type="AlphaFoldDB" id="A0A9D1WGV2"/>
<evidence type="ECO:0000256" key="5">
    <source>
        <dbReference type="ARBA" id="ARBA00022692"/>
    </source>
</evidence>
<comment type="caution">
    <text evidence="9">The sequence shown here is derived from an EMBL/GenBank/DDBJ whole genome shotgun (WGS) entry which is preliminary data.</text>
</comment>
<reference evidence="9" key="1">
    <citation type="journal article" date="2021" name="PeerJ">
        <title>Extensive microbial diversity within the chicken gut microbiome revealed by metagenomics and culture.</title>
        <authorList>
            <person name="Gilroy R."/>
            <person name="Ravi A."/>
            <person name="Getino M."/>
            <person name="Pursley I."/>
            <person name="Horton D.L."/>
            <person name="Alikhan N.F."/>
            <person name="Baker D."/>
            <person name="Gharbi K."/>
            <person name="Hall N."/>
            <person name="Watson M."/>
            <person name="Adriaenssens E.M."/>
            <person name="Foster-Nyarko E."/>
            <person name="Jarju S."/>
            <person name="Secka A."/>
            <person name="Antonio M."/>
            <person name="Oren A."/>
            <person name="Chaudhuri R.R."/>
            <person name="La Ragione R."/>
            <person name="Hildebrand F."/>
            <person name="Pallen M.J."/>
        </authorList>
    </citation>
    <scope>NUCLEOTIDE SEQUENCE</scope>
    <source>
        <strain evidence="9">ChiSjej1B19-8411</strain>
    </source>
</reference>
<dbReference type="GO" id="GO:0022857">
    <property type="term" value="F:transmembrane transporter activity"/>
    <property type="evidence" value="ECO:0007669"/>
    <property type="project" value="InterPro"/>
</dbReference>
<feature type="transmembrane region" description="Helical" evidence="8">
    <location>
        <begin position="9"/>
        <end position="32"/>
    </location>
</feature>
<dbReference type="GO" id="GO:0033214">
    <property type="term" value="P:siderophore-iron import into cell"/>
    <property type="evidence" value="ECO:0007669"/>
    <property type="project" value="TreeGrafter"/>
</dbReference>
<dbReference type="CDD" id="cd06550">
    <property type="entry name" value="TM_ABC_iron-siderophores_like"/>
    <property type="match status" value="1"/>
</dbReference>
<dbReference type="Gene3D" id="1.10.3470.10">
    <property type="entry name" value="ABC transporter involved in vitamin B12 uptake, BtuC"/>
    <property type="match status" value="1"/>
</dbReference>
<evidence type="ECO:0000256" key="8">
    <source>
        <dbReference type="SAM" id="Phobius"/>
    </source>
</evidence>
<feature type="transmembrane region" description="Helical" evidence="8">
    <location>
        <begin position="100"/>
        <end position="121"/>
    </location>
</feature>
<keyword evidence="7 8" id="KW-0472">Membrane</keyword>
<reference evidence="9" key="2">
    <citation type="submission" date="2021-04" db="EMBL/GenBank/DDBJ databases">
        <authorList>
            <person name="Gilroy R."/>
        </authorList>
    </citation>
    <scope>NUCLEOTIDE SEQUENCE</scope>
    <source>
        <strain evidence="9">ChiSjej1B19-8411</strain>
    </source>
</reference>
<dbReference type="InterPro" id="IPR037294">
    <property type="entry name" value="ABC_BtuC-like"/>
</dbReference>
<gene>
    <name evidence="9" type="ORF">IAA45_04630</name>
</gene>
<dbReference type="FunFam" id="1.10.3470.10:FF:000001">
    <property type="entry name" value="Vitamin B12 ABC transporter permease BtuC"/>
    <property type="match status" value="1"/>
</dbReference>
<feature type="transmembrane region" description="Helical" evidence="8">
    <location>
        <begin position="287"/>
        <end position="305"/>
    </location>
</feature>
<evidence type="ECO:0000256" key="4">
    <source>
        <dbReference type="ARBA" id="ARBA00022475"/>
    </source>
</evidence>
<protein>
    <submittedName>
        <fullName evidence="9">Iron chelate uptake ABC transporter family permease subunit</fullName>
    </submittedName>
</protein>
<accession>A0A9D1WGV2</accession>
<feature type="transmembrane region" description="Helical" evidence="8">
    <location>
        <begin position="250"/>
        <end position="275"/>
    </location>
</feature>
<feature type="transmembrane region" description="Helical" evidence="8">
    <location>
        <begin position="160"/>
        <end position="181"/>
    </location>
</feature>
<proteinExistence type="inferred from homology"/>
<keyword evidence="4" id="KW-1003">Cell membrane</keyword>
<evidence type="ECO:0000256" key="6">
    <source>
        <dbReference type="ARBA" id="ARBA00022989"/>
    </source>
</evidence>
<keyword evidence="6 8" id="KW-1133">Transmembrane helix</keyword>
<dbReference type="Proteomes" id="UP000886817">
    <property type="component" value="Unassembled WGS sequence"/>
</dbReference>
<dbReference type="PANTHER" id="PTHR30472">
    <property type="entry name" value="FERRIC ENTEROBACTIN TRANSPORT SYSTEM PERMEASE PROTEIN"/>
    <property type="match status" value="1"/>
</dbReference>
<feature type="transmembrane region" description="Helical" evidence="8">
    <location>
        <begin position="127"/>
        <end position="148"/>
    </location>
</feature>
<dbReference type="EMBL" id="DXEX01000105">
    <property type="protein sequence ID" value="HIX58986.1"/>
    <property type="molecule type" value="Genomic_DNA"/>
</dbReference>
<keyword evidence="5 8" id="KW-0812">Transmembrane</keyword>
<feature type="transmembrane region" description="Helical" evidence="8">
    <location>
        <begin position="201"/>
        <end position="221"/>
    </location>
</feature>
<dbReference type="Pfam" id="PF01032">
    <property type="entry name" value="FecCD"/>
    <property type="match status" value="1"/>
</dbReference>
<evidence type="ECO:0000256" key="1">
    <source>
        <dbReference type="ARBA" id="ARBA00004651"/>
    </source>
</evidence>
<dbReference type="InterPro" id="IPR000522">
    <property type="entry name" value="ABC_transptr_permease_BtuC"/>
</dbReference>
<name>A0A9D1WGV2_9FIRM</name>
<feature type="transmembrane region" description="Helical" evidence="8">
    <location>
        <begin position="317"/>
        <end position="336"/>
    </location>
</feature>
<comment type="subcellular location">
    <subcellularLocation>
        <location evidence="1">Cell membrane</location>
        <topology evidence="1">Multi-pass membrane protein</topology>
    </subcellularLocation>
</comment>